<dbReference type="EMBL" id="CYGV01000669">
    <property type="protein sequence ID" value="CUA69180.1"/>
    <property type="molecule type" value="Genomic_DNA"/>
</dbReference>
<name>A0A0K6FSD3_9AGAM</name>
<reference evidence="2 3" key="1">
    <citation type="submission" date="2015-07" db="EMBL/GenBank/DDBJ databases">
        <authorList>
            <person name="Noorani M."/>
        </authorList>
    </citation>
    <scope>NUCLEOTIDE SEQUENCE [LARGE SCALE GENOMIC DNA]</scope>
    <source>
        <strain evidence="2">BBA 69670</strain>
    </source>
</reference>
<feature type="region of interest" description="Disordered" evidence="1">
    <location>
        <begin position="49"/>
        <end position="69"/>
    </location>
</feature>
<dbReference type="Proteomes" id="UP000044841">
    <property type="component" value="Unassembled WGS sequence"/>
</dbReference>
<keyword evidence="3" id="KW-1185">Reference proteome</keyword>
<sequence length="151" mass="16495">MPPQQFLVRLQHGITGGFVPATPNAIHQLTRSSDTPGSLFIESMVRPEGTRDLQPHPPKDLPIGDSSHGSNALVEELHSILKTIPTEKPPGSEDIYGMDTSIMWMSDDLEWVNTAPQGCVAGGSEVKPTEEQKAKFKRAVDIVNELAKLEK</sequence>
<evidence type="ECO:0000313" key="3">
    <source>
        <dbReference type="Proteomes" id="UP000044841"/>
    </source>
</evidence>
<accession>A0A0K6FSD3</accession>
<proteinExistence type="predicted"/>
<dbReference type="AlphaFoldDB" id="A0A0K6FSD3"/>
<feature type="compositionally biased region" description="Basic and acidic residues" evidence="1">
    <location>
        <begin position="49"/>
        <end position="59"/>
    </location>
</feature>
<organism evidence="2 3">
    <name type="scientific">Rhizoctonia solani</name>
    <dbReference type="NCBI Taxonomy" id="456999"/>
    <lineage>
        <taxon>Eukaryota</taxon>
        <taxon>Fungi</taxon>
        <taxon>Dikarya</taxon>
        <taxon>Basidiomycota</taxon>
        <taxon>Agaricomycotina</taxon>
        <taxon>Agaricomycetes</taxon>
        <taxon>Cantharellales</taxon>
        <taxon>Ceratobasidiaceae</taxon>
        <taxon>Rhizoctonia</taxon>
    </lineage>
</organism>
<gene>
    <name evidence="2" type="ORF">RSOLAG22IIIB_08307</name>
</gene>
<evidence type="ECO:0000256" key="1">
    <source>
        <dbReference type="SAM" id="MobiDB-lite"/>
    </source>
</evidence>
<evidence type="ECO:0000313" key="2">
    <source>
        <dbReference type="EMBL" id="CUA69180.1"/>
    </source>
</evidence>
<protein>
    <submittedName>
        <fullName evidence="2">Uncharacterized protein</fullName>
    </submittedName>
</protein>